<feature type="region of interest" description="Disordered" evidence="1">
    <location>
        <begin position="146"/>
        <end position="171"/>
    </location>
</feature>
<evidence type="ECO:0000313" key="4">
    <source>
        <dbReference type="Proteomes" id="UP000006310"/>
    </source>
</evidence>
<evidence type="ECO:0000256" key="1">
    <source>
        <dbReference type="SAM" id="MobiDB-lite"/>
    </source>
</evidence>
<dbReference type="HOGENOM" id="CLU_756634_0_0_1"/>
<name>J7R5L3_HUIN7</name>
<dbReference type="GeneID" id="34525834"/>
<keyword evidence="4" id="KW-1185">Reference proteome</keyword>
<gene>
    <name evidence="3" type="primary">KNAG0D03990</name>
    <name evidence="3" type="ordered locus">KNAG_0D03990</name>
</gene>
<evidence type="ECO:0000313" key="3">
    <source>
        <dbReference type="EMBL" id="CCK70145.1"/>
    </source>
</evidence>
<feature type="transmembrane region" description="Helical" evidence="2">
    <location>
        <begin position="279"/>
        <end position="298"/>
    </location>
</feature>
<feature type="region of interest" description="Disordered" evidence="1">
    <location>
        <begin position="1"/>
        <end position="26"/>
    </location>
</feature>
<reference evidence="3 4" key="1">
    <citation type="journal article" date="2011" name="Proc. Natl. Acad. Sci. U.S.A.">
        <title>Evolutionary erosion of yeast sex chromosomes by mating-type switching accidents.</title>
        <authorList>
            <person name="Gordon J.L."/>
            <person name="Armisen D."/>
            <person name="Proux-Wera E."/>
            <person name="Oheigeartaigh S.S."/>
            <person name="Byrne K.P."/>
            <person name="Wolfe K.H."/>
        </authorList>
    </citation>
    <scope>NUCLEOTIDE SEQUENCE [LARGE SCALE GENOMIC DNA]</scope>
    <source>
        <strain evidence="4">ATCC MYA-139 / BCRC 22969 / CBS 8797 / CCRC 22969 / KCTC 17520 / NBRC 10181 / NCYC 3082</strain>
    </source>
</reference>
<organism evidence="3 4">
    <name type="scientific">Huiozyma naganishii (strain ATCC MYA-139 / BCRC 22969 / CBS 8797 / KCTC 17520 / NBRC 10181 / NCYC 3082 / Yp74L-3)</name>
    <name type="common">Yeast</name>
    <name type="synonym">Kazachstania naganishii</name>
    <dbReference type="NCBI Taxonomy" id="1071383"/>
    <lineage>
        <taxon>Eukaryota</taxon>
        <taxon>Fungi</taxon>
        <taxon>Dikarya</taxon>
        <taxon>Ascomycota</taxon>
        <taxon>Saccharomycotina</taxon>
        <taxon>Saccharomycetes</taxon>
        <taxon>Saccharomycetales</taxon>
        <taxon>Saccharomycetaceae</taxon>
        <taxon>Huiozyma</taxon>
    </lineage>
</organism>
<proteinExistence type="predicted"/>
<dbReference type="RefSeq" id="XP_022464391.1">
    <property type="nucleotide sequence ID" value="XM_022607835.1"/>
</dbReference>
<dbReference type="AlphaFoldDB" id="J7R5L3"/>
<feature type="region of interest" description="Disordered" evidence="1">
    <location>
        <begin position="194"/>
        <end position="255"/>
    </location>
</feature>
<protein>
    <submittedName>
        <fullName evidence="3">Uncharacterized protein</fullName>
    </submittedName>
</protein>
<accession>J7R5L3</accession>
<feature type="transmembrane region" description="Helical" evidence="2">
    <location>
        <begin position="342"/>
        <end position="364"/>
    </location>
</feature>
<keyword evidence="2" id="KW-0472">Membrane</keyword>
<keyword evidence="2" id="KW-1133">Transmembrane helix</keyword>
<dbReference type="eggNOG" id="ENOG502S1HD">
    <property type="taxonomic scope" value="Eukaryota"/>
</dbReference>
<dbReference type="KEGG" id="kng:KNAG_0D03990"/>
<feature type="compositionally biased region" description="Polar residues" evidence="1">
    <location>
        <begin position="233"/>
        <end position="246"/>
    </location>
</feature>
<feature type="region of interest" description="Disordered" evidence="1">
    <location>
        <begin position="40"/>
        <end position="71"/>
    </location>
</feature>
<keyword evidence="2" id="KW-0812">Transmembrane</keyword>
<dbReference type="OrthoDB" id="4068624at2759"/>
<dbReference type="EMBL" id="HE978317">
    <property type="protein sequence ID" value="CCK70145.1"/>
    <property type="molecule type" value="Genomic_DNA"/>
</dbReference>
<sequence>MPEPSRRRAPLYSEVAGSDPREGTPASIAKSYSVLLNDSHMQQHRASKSVSDWLTTAGESSSDGEGEEQGQGRLRTFQHRNASGNTLSTSVLLNTAVQPGLIEESIETAAEQLKSDFAWGEHHRQNSPTSLINFPLHEFHIPRRSMLPSPSHRIESSTPSASRPRKPLVSPIFNAPSSPSISEDPWIHTGIQHASSSDVYENEKPTRVASSPLREFSMGNPPHQYDDDDDGETSSVISDSESTATGRTPYHSQRIDSSSMESLKLQDCSFKDIFDPAKVCLVLVAGLLVPPSLFIVYFCKGDGMLGSDYNVLRLILNANHRAAVLKGFIWDIDVDWFRNWCLLLAILETLLVLAAVAIAFGVGLTR</sequence>
<evidence type="ECO:0000256" key="2">
    <source>
        <dbReference type="SAM" id="Phobius"/>
    </source>
</evidence>
<dbReference type="Proteomes" id="UP000006310">
    <property type="component" value="Chromosome 4"/>
</dbReference>
<reference evidence="4" key="2">
    <citation type="submission" date="2012-08" db="EMBL/GenBank/DDBJ databases">
        <title>Genome sequence of Kazachstania naganishii.</title>
        <authorList>
            <person name="Gordon J.L."/>
            <person name="Armisen D."/>
            <person name="Proux-Wera E."/>
            <person name="OhEigeartaigh S.S."/>
            <person name="Byrne K.P."/>
            <person name="Wolfe K.H."/>
        </authorList>
    </citation>
    <scope>NUCLEOTIDE SEQUENCE [LARGE SCALE GENOMIC DNA]</scope>
    <source>
        <strain evidence="4">ATCC MYA-139 / BCRC 22969 / CBS 8797 / CCRC 22969 / KCTC 17520 / NBRC 10181 / NCYC 3082</strain>
    </source>
</reference>